<feature type="transmembrane region" description="Helical" evidence="1">
    <location>
        <begin position="222"/>
        <end position="243"/>
    </location>
</feature>
<reference evidence="2 3" key="1">
    <citation type="journal article" date="2015" name="Genome Announc.">
        <title>Draft genome sequence of a Halorubrum H3 strain isolated from the burlinskoye salt lake (Altai Krai, Russia).</title>
        <authorList>
            <person name="Rozanov A.S."/>
            <person name="Bryanskaya A.V."/>
            <person name="Malup T.K."/>
            <person name="Kotenko A.V."/>
            <person name="Peltek S.E."/>
        </authorList>
    </citation>
    <scope>NUCLEOTIDE SEQUENCE [LARGE SCALE GENOMIC DNA]</scope>
    <source>
        <strain evidence="2 3">H3</strain>
    </source>
</reference>
<protein>
    <recommendedName>
        <fullName evidence="4">DUF373 family protein</fullName>
    </recommendedName>
</protein>
<evidence type="ECO:0000256" key="1">
    <source>
        <dbReference type="SAM" id="Phobius"/>
    </source>
</evidence>
<evidence type="ECO:0000313" key="2">
    <source>
        <dbReference type="EMBL" id="KKF39372.1"/>
    </source>
</evidence>
<keyword evidence="1" id="KW-0812">Transmembrane</keyword>
<evidence type="ECO:0000313" key="3">
    <source>
        <dbReference type="Proteomes" id="UP000053331"/>
    </source>
</evidence>
<keyword evidence="3" id="KW-1185">Reference proteome</keyword>
<feature type="transmembrane region" description="Helical" evidence="1">
    <location>
        <begin position="263"/>
        <end position="286"/>
    </location>
</feature>
<accession>A0A0F8CKE1</accession>
<dbReference type="AlphaFoldDB" id="A0A0F8CKE1"/>
<feature type="transmembrane region" description="Helical" evidence="1">
    <location>
        <begin position="307"/>
        <end position="326"/>
    </location>
</feature>
<name>A0A0F8CKE1_9EURY</name>
<organism evidence="2 3">
    <name type="scientific">Halorubrum saccharovorum</name>
    <dbReference type="NCBI Taxonomy" id="2248"/>
    <lineage>
        <taxon>Archaea</taxon>
        <taxon>Methanobacteriati</taxon>
        <taxon>Methanobacteriota</taxon>
        <taxon>Stenosarchaea group</taxon>
        <taxon>Halobacteria</taxon>
        <taxon>Halobacteriales</taxon>
        <taxon>Haloferacaceae</taxon>
        <taxon>Halorubrum</taxon>
    </lineage>
</organism>
<proteinExistence type="predicted"/>
<feature type="transmembrane region" description="Helical" evidence="1">
    <location>
        <begin position="338"/>
        <end position="359"/>
    </location>
</feature>
<feature type="transmembrane region" description="Helical" evidence="1">
    <location>
        <begin position="182"/>
        <end position="201"/>
    </location>
</feature>
<dbReference type="Proteomes" id="UP000053331">
    <property type="component" value="Unassembled WGS sequence"/>
</dbReference>
<dbReference type="OrthoDB" id="201773at2157"/>
<dbReference type="PANTHER" id="PTHR38815:SF1">
    <property type="entry name" value="DUF373 FAMILY PROTEIN"/>
    <property type="match status" value="1"/>
</dbReference>
<keyword evidence="1" id="KW-1133">Transmembrane helix</keyword>
<dbReference type="PANTHER" id="PTHR38815">
    <property type="entry name" value="HYPOTHETICAL MEMBRANE PROTEIN, CONSERVED, DUF373 FAMILY"/>
    <property type="match status" value="1"/>
</dbReference>
<sequence length="369" mass="38277">MLLVLCVDLDDDLGRKTGIPTPVIGADEVTEAAVALATADPEDSDVNVLFQGVNVYDELAAGGEAVEVAAVTGVDGSDVKANRAVGKEVDRVLAELSTGEEVSAVVITDGAQDESVLPVIRSRMPIDGMRRVVVRQAQDLESLYYTIKQVLGDPETRGTILVPLGVLLLIYPLVVVANLFDVAGAAVLGILSGLLGLYSLFRGLGLEDTVDGAAASVRNVLYTGRVTLVTYVVALALIVVGGFQGMETIETVRGVRGGGITAGVALAAFVHGFVQWLAVAGVTSSLGQITDEYLAGRFRWRYLNAPFYVLSIAVVLYAVSGFFLPTAPGVTSLGLPDLAMALAAGTLTAVLSTLAFAVAESQLPSADPA</sequence>
<keyword evidence="1" id="KW-0472">Membrane</keyword>
<dbReference type="InterPro" id="IPR007254">
    <property type="entry name" value="DUF373"/>
</dbReference>
<feature type="transmembrane region" description="Helical" evidence="1">
    <location>
        <begin position="158"/>
        <end position="176"/>
    </location>
</feature>
<dbReference type="Pfam" id="PF04123">
    <property type="entry name" value="DUF373"/>
    <property type="match status" value="1"/>
</dbReference>
<comment type="caution">
    <text evidence="2">The sequence shown here is derived from an EMBL/GenBank/DDBJ whole genome shotgun (WGS) entry which is preliminary data.</text>
</comment>
<dbReference type="EMBL" id="JNFH02000059">
    <property type="protein sequence ID" value="KKF39372.1"/>
    <property type="molecule type" value="Genomic_DNA"/>
</dbReference>
<evidence type="ECO:0008006" key="4">
    <source>
        <dbReference type="Google" id="ProtNLM"/>
    </source>
</evidence>
<gene>
    <name evidence="2" type="ORF">FK85_29025</name>
</gene>
<dbReference type="RefSeq" id="WP_050025917.1">
    <property type="nucleotide sequence ID" value="NZ_JNFH02000059.1"/>
</dbReference>